<evidence type="ECO:0000259" key="2">
    <source>
        <dbReference type="Pfam" id="PF09949"/>
    </source>
</evidence>
<accession>A0A813R4L6</accession>
<evidence type="ECO:0000313" key="3">
    <source>
        <dbReference type="EMBL" id="CAF0778507.1"/>
    </source>
</evidence>
<feature type="chain" id="PRO_5035597091" description="Phosphatidate phosphatase APP1 catalytic domain-containing protein" evidence="1">
    <location>
        <begin position="21"/>
        <end position="402"/>
    </location>
</feature>
<protein>
    <recommendedName>
        <fullName evidence="2">Phosphatidate phosphatase APP1 catalytic domain-containing protein</fullName>
    </recommendedName>
</protein>
<keyword evidence="1" id="KW-0732">Signal</keyword>
<dbReference type="EMBL" id="CAJOAZ010000275">
    <property type="protein sequence ID" value="CAF3599974.1"/>
    <property type="molecule type" value="Genomic_DNA"/>
</dbReference>
<dbReference type="Proteomes" id="UP000663844">
    <property type="component" value="Unassembled WGS sequence"/>
</dbReference>
<organism evidence="3 5">
    <name type="scientific">Adineta steineri</name>
    <dbReference type="NCBI Taxonomy" id="433720"/>
    <lineage>
        <taxon>Eukaryota</taxon>
        <taxon>Metazoa</taxon>
        <taxon>Spiralia</taxon>
        <taxon>Gnathifera</taxon>
        <taxon>Rotifera</taxon>
        <taxon>Eurotatoria</taxon>
        <taxon>Bdelloidea</taxon>
        <taxon>Adinetida</taxon>
        <taxon>Adinetidae</taxon>
        <taxon>Adineta</taxon>
    </lineage>
</organism>
<evidence type="ECO:0000256" key="1">
    <source>
        <dbReference type="SAM" id="SignalP"/>
    </source>
</evidence>
<feature type="domain" description="Phosphatidate phosphatase APP1 catalytic" evidence="2">
    <location>
        <begin position="205"/>
        <end position="356"/>
    </location>
</feature>
<proteinExistence type="predicted"/>
<evidence type="ECO:0000313" key="4">
    <source>
        <dbReference type="EMBL" id="CAF3599974.1"/>
    </source>
</evidence>
<dbReference type="InterPro" id="IPR019236">
    <property type="entry name" value="APP1_cat"/>
</dbReference>
<dbReference type="PANTHER" id="PTHR28208:SF1">
    <property type="entry name" value="FILAMENT ORGANIZATION PROTEIN APP1-LIKE, PUTATIVE (AFU_ORTHOLOGUE AFUA_1G06650)-RELATED"/>
    <property type="match status" value="1"/>
</dbReference>
<dbReference type="InterPro" id="IPR052935">
    <property type="entry name" value="Mg2+_PAP"/>
</dbReference>
<dbReference type="EMBL" id="CAJNOG010000022">
    <property type="protein sequence ID" value="CAF0778507.1"/>
    <property type="molecule type" value="Genomic_DNA"/>
</dbReference>
<dbReference type="Proteomes" id="UP000663845">
    <property type="component" value="Unassembled WGS sequence"/>
</dbReference>
<gene>
    <name evidence="3" type="ORF">JYZ213_LOCUS4034</name>
    <name evidence="4" type="ORF">OXD698_LOCUS6362</name>
</gene>
<name>A0A813R4L6_9BILA</name>
<reference evidence="3" key="1">
    <citation type="submission" date="2021-02" db="EMBL/GenBank/DDBJ databases">
        <authorList>
            <person name="Nowell W R."/>
        </authorList>
    </citation>
    <scope>NUCLEOTIDE SEQUENCE</scope>
</reference>
<comment type="caution">
    <text evidence="3">The sequence shown here is derived from an EMBL/GenBank/DDBJ whole genome shotgun (WGS) entry which is preliminary data.</text>
</comment>
<dbReference type="GO" id="GO:0008195">
    <property type="term" value="F:phosphatidate phosphatase activity"/>
    <property type="evidence" value="ECO:0007669"/>
    <property type="project" value="InterPro"/>
</dbReference>
<sequence length="402" mass="46906">MTVYSVVFVITLLCVSTIVSEDVTNERRSHRVWNRLTGKIADRYNIDNRHLNDEAMLLFSDVAFQSLNDSKTWNVMVHGWRYQNNHRRDWFGFGASHWLQRLGRNLINPDDILYLNGSINHDRLRPFFVVDRKNENIEFNIGSITQTIETDRHGEFYEKIQVPSDVIQTLKRQQNKGNIITYEAAGEDDKNLTGITHLIEPSQGISVISDIDDTIKISEVLDKVRLLANTFISPFKPVPGMPELYREWNEKNKDLTFHYLSGMPDQLYTLTQEFINTNRFPDGSFHMRHFGWAATSLFNFLHSTSTFIHKIRYLHFFLSNTIRDFVLIGDSGEKDPEIYGTVAREYPERIRAIFIRAIQGESFNDQRFIDAFEGVPREKWLIFNDPKQVPIDLSRAPKTIPK</sequence>
<dbReference type="Pfam" id="PF09949">
    <property type="entry name" value="APP1_cat"/>
    <property type="match status" value="1"/>
</dbReference>
<dbReference type="PANTHER" id="PTHR28208">
    <property type="entry name" value="PHOSPHATIDATE PHOSPHATASE APP1"/>
    <property type="match status" value="1"/>
</dbReference>
<feature type="signal peptide" evidence="1">
    <location>
        <begin position="1"/>
        <end position="20"/>
    </location>
</feature>
<dbReference type="AlphaFoldDB" id="A0A813R4L6"/>
<evidence type="ECO:0000313" key="5">
    <source>
        <dbReference type="Proteomes" id="UP000663845"/>
    </source>
</evidence>